<proteinExistence type="predicted"/>
<name>A0A2A7HQT6_BACCE</name>
<dbReference type="EMBL" id="NVLK01000085">
    <property type="protein sequence ID" value="PEC19025.1"/>
    <property type="molecule type" value="Genomic_DNA"/>
</dbReference>
<organism evidence="1 2">
    <name type="scientific">Bacillus cereus</name>
    <dbReference type="NCBI Taxonomy" id="1396"/>
    <lineage>
        <taxon>Bacteria</taxon>
        <taxon>Bacillati</taxon>
        <taxon>Bacillota</taxon>
        <taxon>Bacilli</taxon>
        <taxon>Bacillales</taxon>
        <taxon>Bacillaceae</taxon>
        <taxon>Bacillus</taxon>
        <taxon>Bacillus cereus group</taxon>
    </lineage>
</organism>
<accession>A0A2A7HQT6</accession>
<evidence type="ECO:0000313" key="2">
    <source>
        <dbReference type="Proteomes" id="UP000220006"/>
    </source>
</evidence>
<sequence>MFFCIYGTNLLLSLSIRCNPKKYKWTDHFENTRILKIEVCVEILSVSLAGGNFFIAERKKAVKTKLVNHVLHREFSQFRKEFGA</sequence>
<gene>
    <name evidence="1" type="ORF">COM96_27340</name>
</gene>
<reference evidence="1 2" key="1">
    <citation type="submission" date="2017-09" db="EMBL/GenBank/DDBJ databases">
        <title>Large-scale bioinformatics analysis of Bacillus genomes uncovers conserved roles of natural products in bacterial physiology.</title>
        <authorList>
            <consortium name="Agbiome Team Llc"/>
            <person name="Bleich R.M."/>
            <person name="Grubbs K.J."/>
            <person name="Santa Maria K.C."/>
            <person name="Allen S.E."/>
            <person name="Farag S."/>
            <person name="Shank E.A."/>
            <person name="Bowers A."/>
        </authorList>
    </citation>
    <scope>NUCLEOTIDE SEQUENCE [LARGE SCALE GENOMIC DNA]</scope>
    <source>
        <strain evidence="1 2">AFS096845</strain>
    </source>
</reference>
<dbReference type="Proteomes" id="UP000220006">
    <property type="component" value="Unassembled WGS sequence"/>
</dbReference>
<protein>
    <submittedName>
        <fullName evidence="1">Uncharacterized protein</fullName>
    </submittedName>
</protein>
<dbReference type="AlphaFoldDB" id="A0A2A7HQT6"/>
<comment type="caution">
    <text evidence="1">The sequence shown here is derived from an EMBL/GenBank/DDBJ whole genome shotgun (WGS) entry which is preliminary data.</text>
</comment>
<evidence type="ECO:0000313" key="1">
    <source>
        <dbReference type="EMBL" id="PEC19025.1"/>
    </source>
</evidence>